<dbReference type="OrthoDB" id="8557099at2"/>
<protein>
    <recommendedName>
        <fullName evidence="5">Nickel transport protein</fullName>
    </recommendedName>
</protein>
<accession>A0A495WGQ7</accession>
<keyword evidence="1" id="KW-1133">Transmembrane helix</keyword>
<evidence type="ECO:0000313" key="3">
    <source>
        <dbReference type="EMBL" id="RKT60539.1"/>
    </source>
</evidence>
<sequence>MPRFRFSFIPLLALLLSAGGAAAQAHGEHGDHLEPAAWTRHPQLLVTMTRGAAPGLRVSAVGGAFEHVVLQTPEAPAAVVLDAAAGGWTVSKAQMGSGGHLWLMATRENASEVVRAATHYFFPARHRVPTEMLRAPRGGLEIVPLRLQEHGGTREGSRWRFLLRHDNQALPGKPLTLETEGGSRRQFEADADGIAEVVFPHDFRPERLTAKEGINARQAFVLAVEHEAGGKRHLTTYNHVYNPDRMRERSLALGAGVFALGMLLAVPLLRRKEKKDA</sequence>
<dbReference type="RefSeq" id="WP_121457059.1">
    <property type="nucleotide sequence ID" value="NZ_RBXP01000011.1"/>
</dbReference>
<comment type="caution">
    <text evidence="3">The sequence shown here is derived from an EMBL/GenBank/DDBJ whole genome shotgun (WGS) entry which is preliminary data.</text>
</comment>
<keyword evidence="1" id="KW-0472">Membrane</keyword>
<evidence type="ECO:0008006" key="5">
    <source>
        <dbReference type="Google" id="ProtNLM"/>
    </source>
</evidence>
<organism evidence="3 4">
    <name type="scientific">Azonexus fungiphilus</name>
    <dbReference type="NCBI Taxonomy" id="146940"/>
    <lineage>
        <taxon>Bacteria</taxon>
        <taxon>Pseudomonadati</taxon>
        <taxon>Pseudomonadota</taxon>
        <taxon>Betaproteobacteria</taxon>
        <taxon>Rhodocyclales</taxon>
        <taxon>Azonexaceae</taxon>
        <taxon>Azonexus</taxon>
    </lineage>
</organism>
<keyword evidence="2" id="KW-0732">Signal</keyword>
<dbReference type="Proteomes" id="UP000270626">
    <property type="component" value="Unassembled WGS sequence"/>
</dbReference>
<evidence type="ECO:0000256" key="1">
    <source>
        <dbReference type="SAM" id="Phobius"/>
    </source>
</evidence>
<reference evidence="3 4" key="1">
    <citation type="submission" date="2018-10" db="EMBL/GenBank/DDBJ databases">
        <title>Genomic Encyclopedia of Type Strains, Phase IV (KMG-IV): sequencing the most valuable type-strain genomes for metagenomic binning, comparative biology and taxonomic classification.</title>
        <authorList>
            <person name="Goeker M."/>
        </authorList>
    </citation>
    <scope>NUCLEOTIDE SEQUENCE [LARGE SCALE GENOMIC DNA]</scope>
    <source>
        <strain evidence="3 4">DSM 23841</strain>
    </source>
</reference>
<proteinExistence type="predicted"/>
<keyword evidence="4" id="KW-1185">Reference proteome</keyword>
<dbReference type="AlphaFoldDB" id="A0A495WGQ7"/>
<name>A0A495WGQ7_9RHOO</name>
<feature type="chain" id="PRO_5019866236" description="Nickel transport protein" evidence="2">
    <location>
        <begin position="24"/>
        <end position="277"/>
    </location>
</feature>
<evidence type="ECO:0000313" key="4">
    <source>
        <dbReference type="Proteomes" id="UP000270626"/>
    </source>
</evidence>
<evidence type="ECO:0000256" key="2">
    <source>
        <dbReference type="SAM" id="SignalP"/>
    </source>
</evidence>
<feature type="transmembrane region" description="Helical" evidence="1">
    <location>
        <begin position="251"/>
        <end position="269"/>
    </location>
</feature>
<feature type="signal peptide" evidence="2">
    <location>
        <begin position="1"/>
        <end position="23"/>
    </location>
</feature>
<keyword evidence="1" id="KW-0812">Transmembrane</keyword>
<gene>
    <name evidence="3" type="ORF">DFR40_0674</name>
</gene>
<dbReference type="EMBL" id="RBXP01000011">
    <property type="protein sequence ID" value="RKT60539.1"/>
    <property type="molecule type" value="Genomic_DNA"/>
</dbReference>